<feature type="transmembrane region" description="Helical" evidence="7">
    <location>
        <begin position="292"/>
        <end position="311"/>
    </location>
</feature>
<protein>
    <submittedName>
        <fullName evidence="9">MFS transporter</fullName>
    </submittedName>
</protein>
<evidence type="ECO:0000256" key="1">
    <source>
        <dbReference type="ARBA" id="ARBA00004429"/>
    </source>
</evidence>
<dbReference type="SUPFAM" id="SSF103473">
    <property type="entry name" value="MFS general substrate transporter"/>
    <property type="match status" value="2"/>
</dbReference>
<dbReference type="Proteomes" id="UP001139485">
    <property type="component" value="Unassembled WGS sequence"/>
</dbReference>
<keyword evidence="4 7" id="KW-1133">Transmembrane helix</keyword>
<evidence type="ECO:0000256" key="5">
    <source>
        <dbReference type="ARBA" id="ARBA00023136"/>
    </source>
</evidence>
<dbReference type="InterPro" id="IPR036259">
    <property type="entry name" value="MFS_trans_sf"/>
</dbReference>
<dbReference type="GO" id="GO:0005886">
    <property type="term" value="C:plasma membrane"/>
    <property type="evidence" value="ECO:0007669"/>
    <property type="project" value="UniProtKB-SubCell"/>
</dbReference>
<organism evidence="9 10">
    <name type="scientific">Nocardioides bruguierae</name>
    <dbReference type="NCBI Taxonomy" id="2945102"/>
    <lineage>
        <taxon>Bacteria</taxon>
        <taxon>Bacillati</taxon>
        <taxon>Actinomycetota</taxon>
        <taxon>Actinomycetes</taxon>
        <taxon>Propionibacteriales</taxon>
        <taxon>Nocardioidaceae</taxon>
        <taxon>Nocardioides</taxon>
    </lineage>
</organism>
<feature type="region of interest" description="Disordered" evidence="6">
    <location>
        <begin position="583"/>
        <end position="603"/>
    </location>
</feature>
<reference evidence="9" key="1">
    <citation type="submission" date="2022-05" db="EMBL/GenBank/DDBJ databases">
        <authorList>
            <person name="Tuo L."/>
        </authorList>
    </citation>
    <scope>NUCLEOTIDE SEQUENCE</scope>
    <source>
        <strain evidence="9">BSK12Z-4</strain>
    </source>
</reference>
<evidence type="ECO:0000256" key="3">
    <source>
        <dbReference type="ARBA" id="ARBA00022692"/>
    </source>
</evidence>
<feature type="transmembrane region" description="Helical" evidence="7">
    <location>
        <begin position="396"/>
        <end position="418"/>
    </location>
</feature>
<keyword evidence="3 7" id="KW-0812">Transmembrane</keyword>
<dbReference type="Gene3D" id="1.20.1250.20">
    <property type="entry name" value="MFS general substrate transporter like domains"/>
    <property type="match status" value="2"/>
</dbReference>
<evidence type="ECO:0000259" key="8">
    <source>
        <dbReference type="PROSITE" id="PS50850"/>
    </source>
</evidence>
<dbReference type="RefSeq" id="WP_250825763.1">
    <property type="nucleotide sequence ID" value="NZ_JAMOIL010000001.1"/>
</dbReference>
<feature type="transmembrane region" description="Helical" evidence="7">
    <location>
        <begin position="118"/>
        <end position="136"/>
    </location>
</feature>
<comment type="subcellular location">
    <subcellularLocation>
        <location evidence="1">Cell inner membrane</location>
        <topology evidence="1">Multi-pass membrane protein</topology>
    </subcellularLocation>
</comment>
<evidence type="ECO:0000256" key="4">
    <source>
        <dbReference type="ARBA" id="ARBA00022989"/>
    </source>
</evidence>
<feature type="transmembrane region" description="Helical" evidence="7">
    <location>
        <begin position="554"/>
        <end position="573"/>
    </location>
</feature>
<feature type="transmembrane region" description="Helical" evidence="7">
    <location>
        <begin position="177"/>
        <end position="197"/>
    </location>
</feature>
<feature type="transmembrane region" description="Helical" evidence="7">
    <location>
        <begin position="425"/>
        <end position="444"/>
    </location>
</feature>
<feature type="transmembrane region" description="Helical" evidence="7">
    <location>
        <begin position="21"/>
        <end position="42"/>
    </location>
</feature>
<feature type="transmembrane region" description="Helical" evidence="7">
    <location>
        <begin position="456"/>
        <end position="477"/>
    </location>
</feature>
<comment type="caution">
    <text evidence="9">The sequence shown here is derived from an EMBL/GenBank/DDBJ whole genome shotgun (WGS) entry which is preliminary data.</text>
</comment>
<feature type="transmembrane region" description="Helical" evidence="7">
    <location>
        <begin position="251"/>
        <end position="271"/>
    </location>
</feature>
<feature type="transmembrane region" description="Helical" evidence="7">
    <location>
        <begin position="148"/>
        <end position="171"/>
    </location>
</feature>
<feature type="transmembrane region" description="Helical" evidence="7">
    <location>
        <begin position="484"/>
        <end position="504"/>
    </location>
</feature>
<proteinExistence type="predicted"/>
<dbReference type="PANTHER" id="PTHR23501:SF191">
    <property type="entry name" value="VACUOLAR BASIC AMINO ACID TRANSPORTER 4"/>
    <property type="match status" value="1"/>
</dbReference>
<dbReference type="Pfam" id="PF07690">
    <property type="entry name" value="MFS_1"/>
    <property type="match status" value="2"/>
</dbReference>
<dbReference type="InterPro" id="IPR011701">
    <property type="entry name" value="MFS"/>
</dbReference>
<gene>
    <name evidence="9" type="ORF">M8330_00635</name>
</gene>
<feature type="transmembrane region" description="Helical" evidence="7">
    <location>
        <begin position="62"/>
        <end position="80"/>
    </location>
</feature>
<feature type="domain" description="Major facilitator superfamily (MFS) profile" evidence="8">
    <location>
        <begin position="20"/>
        <end position="577"/>
    </location>
</feature>
<accession>A0A9X2D3Y0</accession>
<feature type="transmembrane region" description="Helical" evidence="7">
    <location>
        <begin position="87"/>
        <end position="106"/>
    </location>
</feature>
<dbReference type="GO" id="GO:0022857">
    <property type="term" value="F:transmembrane transporter activity"/>
    <property type="evidence" value="ECO:0007669"/>
    <property type="project" value="InterPro"/>
</dbReference>
<sequence length="603" mass="61217">MSAAQPGPVGVPRKPVSRGTLALATVAVGFTAADTYVVVLALVDMMQGVGLSPDQLQRAAPIISGFLLGYVAILPLIGRLADMRGRLPVLSACLIGFALGSLVTGLAPDMPTLVTGRFLQGVGAGGLVPATLALVADRYPPERRGLPLGLVSGAQETGALLGPLLGAAVLAVADWRVIFALNLVVGLGLAVLLRWSAGPVRDRRRPDRLSAVLLVLLTAGVVVLWYPPGPLYSDLTVGLLWVPLVPGGGDWVTPLGLVVLALAVGLVVRLRTAADPLLDVRGWAASLRQADVSGALLLAAALGAVVLAFSTTDPKLEAMSARGWWFLALGAAALAGLVFHLRRSPAPLVPRGALRHRAAWGSLVVSLLIGGALIAALVDVPIFARTTIYPDSQLGAALVLVRFLVTVPVGAVVGGWLVHRLAPGPVAATGMVLAALSFVAMARWDAGALESWASTAALLVGGLGFGLAVAPVTAAVLDATPAAVHGLAASLAVVARSVGMLLGASGLTTLGLRRYYALQADLPDPATVCADGTARCDAWTDLLREAALSQERTVFAGAAVLALLAAVGALVLLRGTRAPAGSVLVGSTPGGDSHPSASPTDGR</sequence>
<name>A0A9X2D3Y0_9ACTN</name>
<keyword evidence="5 7" id="KW-0472">Membrane</keyword>
<evidence type="ECO:0000256" key="7">
    <source>
        <dbReference type="SAM" id="Phobius"/>
    </source>
</evidence>
<evidence type="ECO:0000313" key="10">
    <source>
        <dbReference type="Proteomes" id="UP001139485"/>
    </source>
</evidence>
<dbReference type="EMBL" id="JAMOIL010000001">
    <property type="protein sequence ID" value="MCM0618795.1"/>
    <property type="molecule type" value="Genomic_DNA"/>
</dbReference>
<evidence type="ECO:0000256" key="2">
    <source>
        <dbReference type="ARBA" id="ARBA00022448"/>
    </source>
</evidence>
<evidence type="ECO:0000313" key="9">
    <source>
        <dbReference type="EMBL" id="MCM0618795.1"/>
    </source>
</evidence>
<feature type="transmembrane region" description="Helical" evidence="7">
    <location>
        <begin position="209"/>
        <end position="226"/>
    </location>
</feature>
<dbReference type="InterPro" id="IPR020846">
    <property type="entry name" value="MFS_dom"/>
</dbReference>
<dbReference type="AlphaFoldDB" id="A0A9X2D3Y0"/>
<feature type="transmembrane region" description="Helical" evidence="7">
    <location>
        <begin position="323"/>
        <end position="341"/>
    </location>
</feature>
<evidence type="ECO:0000256" key="6">
    <source>
        <dbReference type="SAM" id="MobiDB-lite"/>
    </source>
</evidence>
<keyword evidence="2" id="KW-0813">Transport</keyword>
<feature type="transmembrane region" description="Helical" evidence="7">
    <location>
        <begin position="362"/>
        <end position="384"/>
    </location>
</feature>
<keyword evidence="10" id="KW-1185">Reference proteome</keyword>
<dbReference type="PANTHER" id="PTHR23501">
    <property type="entry name" value="MAJOR FACILITATOR SUPERFAMILY"/>
    <property type="match status" value="1"/>
</dbReference>
<dbReference type="PROSITE" id="PS50850">
    <property type="entry name" value="MFS"/>
    <property type="match status" value="1"/>
</dbReference>